<feature type="region of interest" description="Disordered" evidence="1">
    <location>
        <begin position="237"/>
        <end position="256"/>
    </location>
</feature>
<name>A0ABN9TX52_9DINO</name>
<dbReference type="Proteomes" id="UP001189429">
    <property type="component" value="Unassembled WGS sequence"/>
</dbReference>
<evidence type="ECO:0000313" key="2">
    <source>
        <dbReference type="EMBL" id="CAK0849795.1"/>
    </source>
</evidence>
<gene>
    <name evidence="2" type="ORF">PCOR1329_LOCUS42391</name>
</gene>
<reference evidence="2" key="1">
    <citation type="submission" date="2023-10" db="EMBL/GenBank/DDBJ databases">
        <authorList>
            <person name="Chen Y."/>
            <person name="Shah S."/>
            <person name="Dougan E. K."/>
            <person name="Thang M."/>
            <person name="Chan C."/>
        </authorList>
    </citation>
    <scope>NUCLEOTIDE SEQUENCE [LARGE SCALE GENOMIC DNA]</scope>
</reference>
<sequence length="330" mass="35475">MDSGAASSSRPPADYKFGGLLAEGPRSLRSGALERSEPHPPPQKSWGVGVGFAGGPPSKAERSTRYRGPTRGSSRHTLAVPLSCRACLFFGALRHAISQDAAAKDAAEKAAFSRPKLPPEDRSRVIFLDVDGVLLPSGSVDTIVVDGVALPTRDHVRESDFAISALGNLRSIVQQTGASIVLSSEWRTRCGPCPLPPSDCAEEPRHPAFPRGDADLQAAGGDSGKESDLCLVRTKSTRDRSLAERQPGADTATRTTVQSRCRSTIRPIRQHADAYDYILAVSSTRSVRRDMGDWVQPIMYCRWTNCCRADGRSCTTELGCAIHTAYVSVV</sequence>
<feature type="region of interest" description="Disordered" evidence="1">
    <location>
        <begin position="201"/>
        <end position="227"/>
    </location>
</feature>
<proteinExistence type="predicted"/>
<protein>
    <submittedName>
        <fullName evidence="2">Uncharacterized protein</fullName>
    </submittedName>
</protein>
<feature type="region of interest" description="Disordered" evidence="1">
    <location>
        <begin position="1"/>
        <end position="74"/>
    </location>
</feature>
<dbReference type="Pfam" id="PF18143">
    <property type="entry name" value="HAD_SAK_2"/>
    <property type="match status" value="1"/>
</dbReference>
<organism evidence="2 3">
    <name type="scientific">Prorocentrum cordatum</name>
    <dbReference type="NCBI Taxonomy" id="2364126"/>
    <lineage>
        <taxon>Eukaryota</taxon>
        <taxon>Sar</taxon>
        <taxon>Alveolata</taxon>
        <taxon>Dinophyceae</taxon>
        <taxon>Prorocentrales</taxon>
        <taxon>Prorocentraceae</taxon>
        <taxon>Prorocentrum</taxon>
    </lineage>
</organism>
<comment type="caution">
    <text evidence="2">The sequence shown here is derived from an EMBL/GenBank/DDBJ whole genome shotgun (WGS) entry which is preliminary data.</text>
</comment>
<accession>A0ABN9TX52</accession>
<keyword evidence="3" id="KW-1185">Reference proteome</keyword>
<feature type="compositionally biased region" description="Polar residues" evidence="1">
    <location>
        <begin position="1"/>
        <end position="10"/>
    </location>
</feature>
<evidence type="ECO:0000313" key="3">
    <source>
        <dbReference type="Proteomes" id="UP001189429"/>
    </source>
</evidence>
<dbReference type="EMBL" id="CAUYUJ010015092">
    <property type="protein sequence ID" value="CAK0849795.1"/>
    <property type="molecule type" value="Genomic_DNA"/>
</dbReference>
<evidence type="ECO:0000256" key="1">
    <source>
        <dbReference type="SAM" id="MobiDB-lite"/>
    </source>
</evidence>